<dbReference type="EMBL" id="JAGQKX010000072">
    <property type="protein sequence ID" value="MCA9390343.1"/>
    <property type="molecule type" value="Genomic_DNA"/>
</dbReference>
<accession>A0A955RQB4</accession>
<dbReference type="InterPro" id="IPR036412">
    <property type="entry name" value="HAD-like_sf"/>
</dbReference>
<evidence type="ECO:0000256" key="1">
    <source>
        <dbReference type="ARBA" id="ARBA00001946"/>
    </source>
</evidence>
<comment type="catalytic activity">
    <reaction evidence="9">
        <text>O-phospho-L-serine + H2O = L-serine + phosphate</text>
        <dbReference type="Rhea" id="RHEA:21208"/>
        <dbReference type="ChEBI" id="CHEBI:15377"/>
        <dbReference type="ChEBI" id="CHEBI:33384"/>
        <dbReference type="ChEBI" id="CHEBI:43474"/>
        <dbReference type="ChEBI" id="CHEBI:57524"/>
        <dbReference type="EC" id="3.1.3.3"/>
    </reaction>
</comment>
<dbReference type="PANTHER" id="PTHR43344:SF2">
    <property type="entry name" value="PHOSPHOSERINE PHOSPHATASE"/>
    <property type="match status" value="1"/>
</dbReference>
<evidence type="ECO:0000256" key="7">
    <source>
        <dbReference type="ARBA" id="ARBA00022842"/>
    </source>
</evidence>
<reference evidence="11" key="1">
    <citation type="submission" date="2020-04" db="EMBL/GenBank/DDBJ databases">
        <authorList>
            <person name="Zhang T."/>
        </authorList>
    </citation>
    <scope>NUCLEOTIDE SEQUENCE</scope>
    <source>
        <strain evidence="11">HKST-UBA01</strain>
    </source>
</reference>
<keyword evidence="5" id="KW-0479">Metal-binding</keyword>
<evidence type="ECO:0000256" key="3">
    <source>
        <dbReference type="ARBA" id="ARBA00012640"/>
    </source>
</evidence>
<dbReference type="Pfam" id="PF00702">
    <property type="entry name" value="Hydrolase"/>
    <property type="match status" value="1"/>
</dbReference>
<evidence type="ECO:0000256" key="5">
    <source>
        <dbReference type="ARBA" id="ARBA00022723"/>
    </source>
</evidence>
<evidence type="ECO:0000256" key="9">
    <source>
        <dbReference type="ARBA" id="ARBA00048138"/>
    </source>
</evidence>
<comment type="cofactor">
    <cofactor evidence="1">
        <name>Mg(2+)</name>
        <dbReference type="ChEBI" id="CHEBI:18420"/>
    </cofactor>
</comment>
<evidence type="ECO:0000256" key="4">
    <source>
        <dbReference type="ARBA" id="ARBA00022605"/>
    </source>
</evidence>
<dbReference type="PANTHER" id="PTHR43344">
    <property type="entry name" value="PHOSPHOSERINE PHOSPHATASE"/>
    <property type="match status" value="1"/>
</dbReference>
<reference evidence="11" key="2">
    <citation type="journal article" date="2021" name="Microbiome">
        <title>Successional dynamics and alternative stable states in a saline activated sludge microbial community over 9 years.</title>
        <authorList>
            <person name="Wang Y."/>
            <person name="Ye J."/>
            <person name="Ju F."/>
            <person name="Liu L."/>
            <person name="Boyd J.A."/>
            <person name="Deng Y."/>
            <person name="Parks D.H."/>
            <person name="Jiang X."/>
            <person name="Yin X."/>
            <person name="Woodcroft B.J."/>
            <person name="Tyson G.W."/>
            <person name="Hugenholtz P."/>
            <person name="Polz M.F."/>
            <person name="Zhang T."/>
        </authorList>
    </citation>
    <scope>NUCLEOTIDE SEQUENCE</scope>
    <source>
        <strain evidence="11">HKST-UBA01</strain>
    </source>
</reference>
<evidence type="ECO:0000256" key="2">
    <source>
        <dbReference type="ARBA" id="ARBA00005135"/>
    </source>
</evidence>
<gene>
    <name evidence="11" type="ORF">KC571_02960</name>
</gene>
<dbReference type="GO" id="GO:0006564">
    <property type="term" value="P:L-serine biosynthetic process"/>
    <property type="evidence" value="ECO:0007669"/>
    <property type="project" value="UniProtKB-KW"/>
</dbReference>
<evidence type="ECO:0000256" key="6">
    <source>
        <dbReference type="ARBA" id="ARBA00022801"/>
    </source>
</evidence>
<dbReference type="Gene3D" id="3.40.50.1000">
    <property type="entry name" value="HAD superfamily/HAD-like"/>
    <property type="match status" value="1"/>
</dbReference>
<organism evidence="11 12">
    <name type="scientific">candidate division WWE3 bacterium</name>
    <dbReference type="NCBI Taxonomy" id="2053526"/>
    <lineage>
        <taxon>Bacteria</taxon>
        <taxon>Katanobacteria</taxon>
    </lineage>
</organism>
<dbReference type="Gene3D" id="1.10.150.210">
    <property type="entry name" value="Phosphoserine phosphatase, domain 2"/>
    <property type="match status" value="1"/>
</dbReference>
<evidence type="ECO:0000256" key="10">
    <source>
        <dbReference type="ARBA" id="ARBA00048523"/>
    </source>
</evidence>
<keyword evidence="6" id="KW-0378">Hydrolase</keyword>
<dbReference type="InterPro" id="IPR023214">
    <property type="entry name" value="HAD_sf"/>
</dbReference>
<comment type="pathway">
    <text evidence="2">Amino-acid biosynthesis; L-serine biosynthesis; L-serine from 3-phospho-D-glycerate: step 3/3.</text>
</comment>
<evidence type="ECO:0000313" key="12">
    <source>
        <dbReference type="Proteomes" id="UP000701698"/>
    </source>
</evidence>
<dbReference type="NCBIfam" id="TIGR01488">
    <property type="entry name" value="HAD-SF-IB"/>
    <property type="match status" value="1"/>
</dbReference>
<evidence type="ECO:0000313" key="11">
    <source>
        <dbReference type="EMBL" id="MCA9390343.1"/>
    </source>
</evidence>
<keyword evidence="7" id="KW-0460">Magnesium</keyword>
<comment type="caution">
    <text evidence="11">The sequence shown here is derived from an EMBL/GenBank/DDBJ whole genome shotgun (WGS) entry which is preliminary data.</text>
</comment>
<keyword evidence="8" id="KW-0718">Serine biosynthesis</keyword>
<proteinExistence type="predicted"/>
<dbReference type="SUPFAM" id="SSF56784">
    <property type="entry name" value="HAD-like"/>
    <property type="match status" value="1"/>
</dbReference>
<dbReference type="GO" id="GO:0036424">
    <property type="term" value="F:L-phosphoserine phosphatase activity"/>
    <property type="evidence" value="ECO:0007669"/>
    <property type="project" value="TreeGrafter"/>
</dbReference>
<evidence type="ECO:0000256" key="8">
    <source>
        <dbReference type="ARBA" id="ARBA00023299"/>
    </source>
</evidence>
<keyword evidence="4" id="KW-0028">Amino-acid biosynthesis</keyword>
<dbReference type="InterPro" id="IPR050582">
    <property type="entry name" value="HAD-like_SerB"/>
</dbReference>
<dbReference type="Proteomes" id="UP000701698">
    <property type="component" value="Unassembled WGS sequence"/>
</dbReference>
<dbReference type="EC" id="3.1.3.3" evidence="3"/>
<comment type="catalytic activity">
    <reaction evidence="10">
        <text>O-phospho-D-serine + H2O = D-serine + phosphate</text>
        <dbReference type="Rhea" id="RHEA:24873"/>
        <dbReference type="ChEBI" id="CHEBI:15377"/>
        <dbReference type="ChEBI" id="CHEBI:35247"/>
        <dbReference type="ChEBI" id="CHEBI:43474"/>
        <dbReference type="ChEBI" id="CHEBI:58680"/>
        <dbReference type="EC" id="3.1.3.3"/>
    </reaction>
</comment>
<protein>
    <recommendedName>
        <fullName evidence="3">phosphoserine phosphatase</fullName>
        <ecNumber evidence="3">3.1.3.3</ecNumber>
    </recommendedName>
</protein>
<dbReference type="AlphaFoldDB" id="A0A955RQB4"/>
<sequence length="212" mass="23693">MKYKTVIFDVDSTLVTIEGMVELAKMKGLDQGVSKITEQGMNGEISFSKSFTSRIDLVKPSLKDLDWLGDYYYQQLTPGAKETIEVLKKQDVRIVLISGSFQRSLDVLGKKLGLQGNDIFGVELIHSRNGKYESIDDGQLLVNDFGKLRLLETLKLPHPILMVGDGITDLECQKAVDYFVGFGGVVERTVVRNSADAFLTDKNLQHVLQYVQ</sequence>
<dbReference type="GO" id="GO:0000287">
    <property type="term" value="F:magnesium ion binding"/>
    <property type="evidence" value="ECO:0007669"/>
    <property type="project" value="TreeGrafter"/>
</dbReference>
<dbReference type="GO" id="GO:0005737">
    <property type="term" value="C:cytoplasm"/>
    <property type="evidence" value="ECO:0007669"/>
    <property type="project" value="TreeGrafter"/>
</dbReference>
<name>A0A955RQB4_UNCKA</name>